<evidence type="ECO:0000313" key="3">
    <source>
        <dbReference type="Proteomes" id="UP000635477"/>
    </source>
</evidence>
<dbReference type="Gene3D" id="3.40.50.720">
    <property type="entry name" value="NAD(P)-binding Rossmann-like Domain"/>
    <property type="match status" value="1"/>
</dbReference>
<accession>A0A8H4UR90</accession>
<dbReference type="Pfam" id="PF00106">
    <property type="entry name" value="adh_short"/>
    <property type="match status" value="1"/>
</dbReference>
<reference evidence="2" key="2">
    <citation type="submission" date="2020-05" db="EMBL/GenBank/DDBJ databases">
        <authorList>
            <person name="Kim H.-S."/>
            <person name="Proctor R.H."/>
            <person name="Brown D.W."/>
        </authorList>
    </citation>
    <scope>NUCLEOTIDE SEQUENCE</scope>
    <source>
        <strain evidence="2">NRRL 22465</strain>
    </source>
</reference>
<gene>
    <name evidence="2" type="ORF">FZEAL_2547</name>
</gene>
<organism evidence="2 3">
    <name type="scientific">Fusarium zealandicum</name>
    <dbReference type="NCBI Taxonomy" id="1053134"/>
    <lineage>
        <taxon>Eukaryota</taxon>
        <taxon>Fungi</taxon>
        <taxon>Dikarya</taxon>
        <taxon>Ascomycota</taxon>
        <taxon>Pezizomycotina</taxon>
        <taxon>Sordariomycetes</taxon>
        <taxon>Hypocreomycetidae</taxon>
        <taxon>Hypocreales</taxon>
        <taxon>Nectriaceae</taxon>
        <taxon>Fusarium</taxon>
        <taxon>Fusarium staphyleae species complex</taxon>
    </lineage>
</organism>
<dbReference type="SUPFAM" id="SSF51735">
    <property type="entry name" value="NAD(P)-binding Rossmann-fold domains"/>
    <property type="match status" value="1"/>
</dbReference>
<dbReference type="InterPro" id="IPR002347">
    <property type="entry name" value="SDR_fam"/>
</dbReference>
<dbReference type="GO" id="GO:0016491">
    <property type="term" value="F:oxidoreductase activity"/>
    <property type="evidence" value="ECO:0007669"/>
    <property type="project" value="UniProtKB-KW"/>
</dbReference>
<evidence type="ECO:0000313" key="2">
    <source>
        <dbReference type="EMBL" id="KAF4981745.1"/>
    </source>
</evidence>
<keyword evidence="1" id="KW-0560">Oxidoreductase</keyword>
<dbReference type="PRINTS" id="PR00081">
    <property type="entry name" value="GDHRDH"/>
</dbReference>
<dbReference type="PANTHER" id="PTHR43157:SF31">
    <property type="entry name" value="PHOSPHATIDYLINOSITOL-GLYCAN BIOSYNTHESIS CLASS F PROTEIN"/>
    <property type="match status" value="1"/>
</dbReference>
<dbReference type="EMBL" id="JABEYC010000153">
    <property type="protein sequence ID" value="KAF4981745.1"/>
    <property type="molecule type" value="Genomic_DNA"/>
</dbReference>
<dbReference type="AlphaFoldDB" id="A0A8H4UR90"/>
<dbReference type="OrthoDB" id="542013at2759"/>
<dbReference type="PANTHER" id="PTHR43157">
    <property type="entry name" value="PHOSPHATIDYLINOSITOL-GLYCAN BIOSYNTHESIS CLASS F PROTEIN-RELATED"/>
    <property type="match status" value="1"/>
</dbReference>
<name>A0A8H4UR90_9HYPO</name>
<evidence type="ECO:0000256" key="1">
    <source>
        <dbReference type="ARBA" id="ARBA00023002"/>
    </source>
</evidence>
<comment type="caution">
    <text evidence="2">The sequence shown here is derived from an EMBL/GenBank/DDBJ whole genome shotgun (WGS) entry which is preliminary data.</text>
</comment>
<proteinExistence type="predicted"/>
<evidence type="ECO:0008006" key="4">
    <source>
        <dbReference type="Google" id="ProtNLM"/>
    </source>
</evidence>
<dbReference type="Proteomes" id="UP000635477">
    <property type="component" value="Unassembled WGS sequence"/>
</dbReference>
<sequence>MSILTTLHGVGSTLLSNLFITLPYPEETPVLSDKTIIVTGSNTGLGLEASRHLLRLGVGKLIMAVRNLDKGEKARAELLQSSQQHSDTIEVWHLDMSSYDSVKNFAARANDTLLRLDTVLANAGMMATKFSVAEDNERTITVNVVSTFLLLLLLLPKLRQSPFPGKFVIPNSAMHYWAPIKELIPEEKPGTIFSRLNDPEKAIMASRYEVSKLIALYLTRELAARITASDKPTAIVNTPNPNYCKSELLRDVQTPAPPDFLARTTEMGSRALVHGVLAGLESNGQYLTNCHVQEPACHVTNKTGVQIQRAVFKELMEKLEIVLPGISNNI</sequence>
<reference evidence="2" key="1">
    <citation type="journal article" date="2020" name="BMC Genomics">
        <title>Correction to: Identification and distribution of gene clusters required for synthesis of sphingolipid metabolism inhibitors in diverse species of the filamentous fungus Fusarium.</title>
        <authorList>
            <person name="Kim H.S."/>
            <person name="Lohmar J.M."/>
            <person name="Busman M."/>
            <person name="Brown D.W."/>
            <person name="Naumann T.A."/>
            <person name="Divon H.H."/>
            <person name="Lysoe E."/>
            <person name="Uhlig S."/>
            <person name="Proctor R.H."/>
        </authorList>
    </citation>
    <scope>NUCLEOTIDE SEQUENCE</scope>
    <source>
        <strain evidence="2">NRRL 22465</strain>
    </source>
</reference>
<dbReference type="InterPro" id="IPR036291">
    <property type="entry name" value="NAD(P)-bd_dom_sf"/>
</dbReference>
<protein>
    <recommendedName>
        <fullName evidence="4">Short-chain dehydrogenase/reductase</fullName>
    </recommendedName>
</protein>
<keyword evidence="3" id="KW-1185">Reference proteome</keyword>